<protein>
    <recommendedName>
        <fullName evidence="4">Lipoprotein</fullName>
    </recommendedName>
</protein>
<evidence type="ECO:0008006" key="4">
    <source>
        <dbReference type="Google" id="ProtNLM"/>
    </source>
</evidence>
<accession>A0ABP8FYE9</accession>
<keyword evidence="1" id="KW-1133">Transmembrane helix</keyword>
<evidence type="ECO:0000313" key="2">
    <source>
        <dbReference type="EMBL" id="GAA4313509.1"/>
    </source>
</evidence>
<comment type="caution">
    <text evidence="2">The sequence shown here is derived from an EMBL/GenBank/DDBJ whole genome shotgun (WGS) entry which is preliminary data.</text>
</comment>
<sequence length="186" mass="20865">MIKEALPDLVGLLSFLAYFGGKKLKVNNMRTEFLHLKIFSRALLIGVILCCSSCLVSTHLFIPVDANNKFGDEIQGSGYILECHAPYNSDAILEAVIKQSMDSLSKFKLSKISINWIENGDTISVNPEKQGHYSSYSYFIFSAPNIKKRKTINVSLEGILVKGNDSVVILQSHTLKKVRDYFFTIH</sequence>
<evidence type="ECO:0000256" key="1">
    <source>
        <dbReference type="SAM" id="Phobius"/>
    </source>
</evidence>
<name>A0ABP8FYE9_9BACT</name>
<dbReference type="RefSeq" id="WP_345168644.1">
    <property type="nucleotide sequence ID" value="NZ_BAABGX010000003.1"/>
</dbReference>
<evidence type="ECO:0000313" key="3">
    <source>
        <dbReference type="Proteomes" id="UP001501844"/>
    </source>
</evidence>
<reference evidence="3" key="1">
    <citation type="journal article" date="2019" name="Int. J. Syst. Evol. Microbiol.">
        <title>The Global Catalogue of Microorganisms (GCM) 10K type strain sequencing project: providing services to taxonomists for standard genome sequencing and annotation.</title>
        <authorList>
            <consortium name="The Broad Institute Genomics Platform"/>
            <consortium name="The Broad Institute Genome Sequencing Center for Infectious Disease"/>
            <person name="Wu L."/>
            <person name="Ma J."/>
        </authorList>
    </citation>
    <scope>NUCLEOTIDE SEQUENCE [LARGE SCALE GENOMIC DNA]</scope>
    <source>
        <strain evidence="3">JCM 17917</strain>
    </source>
</reference>
<proteinExistence type="predicted"/>
<keyword evidence="1" id="KW-0472">Membrane</keyword>
<keyword evidence="3" id="KW-1185">Reference proteome</keyword>
<organism evidence="2 3">
    <name type="scientific">Nibribacter koreensis</name>
    <dbReference type="NCBI Taxonomy" id="1084519"/>
    <lineage>
        <taxon>Bacteria</taxon>
        <taxon>Pseudomonadati</taxon>
        <taxon>Bacteroidota</taxon>
        <taxon>Cytophagia</taxon>
        <taxon>Cytophagales</taxon>
        <taxon>Hymenobacteraceae</taxon>
        <taxon>Nibribacter</taxon>
    </lineage>
</organism>
<gene>
    <name evidence="2" type="ORF">GCM10023183_33250</name>
</gene>
<dbReference type="EMBL" id="BAABGX010000003">
    <property type="protein sequence ID" value="GAA4313509.1"/>
    <property type="molecule type" value="Genomic_DNA"/>
</dbReference>
<keyword evidence="1" id="KW-0812">Transmembrane</keyword>
<feature type="transmembrane region" description="Helical" evidence="1">
    <location>
        <begin position="42"/>
        <end position="62"/>
    </location>
</feature>
<dbReference type="Proteomes" id="UP001501844">
    <property type="component" value="Unassembled WGS sequence"/>
</dbReference>
<feature type="transmembrane region" description="Helical" evidence="1">
    <location>
        <begin position="6"/>
        <end position="21"/>
    </location>
</feature>